<evidence type="ECO:0000256" key="12">
    <source>
        <dbReference type="ARBA" id="ARBA00030849"/>
    </source>
</evidence>
<evidence type="ECO:0000256" key="11">
    <source>
        <dbReference type="ARBA" id="ARBA00023211"/>
    </source>
</evidence>
<dbReference type="Pfam" id="PF05195">
    <property type="entry name" value="AMP_N"/>
    <property type="match status" value="1"/>
</dbReference>
<dbReference type="Gene3D" id="3.90.230.10">
    <property type="entry name" value="Creatinase/methionine aminopeptidase superfamily"/>
    <property type="match status" value="1"/>
</dbReference>
<comment type="function">
    <text evidence="3">Catalyzes the removal of a penultimate prolyl residue from the N-termini of peptides.</text>
</comment>
<evidence type="ECO:0000256" key="7">
    <source>
        <dbReference type="ARBA" id="ARBA00022670"/>
    </source>
</evidence>
<gene>
    <name evidence="15" type="ORF">GQ602_006013</name>
</gene>
<evidence type="ECO:0000256" key="3">
    <source>
        <dbReference type="ARBA" id="ARBA00002443"/>
    </source>
</evidence>
<keyword evidence="8" id="KW-0479">Metal-binding</keyword>
<evidence type="ECO:0000256" key="9">
    <source>
        <dbReference type="ARBA" id="ARBA00022801"/>
    </source>
</evidence>
<dbReference type="Pfam" id="PF00557">
    <property type="entry name" value="Peptidase_M24"/>
    <property type="match status" value="1"/>
</dbReference>
<dbReference type="GO" id="GO:0006508">
    <property type="term" value="P:proteolysis"/>
    <property type="evidence" value="ECO:0007669"/>
    <property type="project" value="UniProtKB-KW"/>
</dbReference>
<dbReference type="GO" id="GO:0030145">
    <property type="term" value="F:manganese ion binding"/>
    <property type="evidence" value="ECO:0007669"/>
    <property type="project" value="InterPro"/>
</dbReference>
<keyword evidence="9" id="KW-0378">Hydrolase</keyword>
<protein>
    <recommendedName>
        <fullName evidence="5">Xaa-Pro aminopeptidase</fullName>
        <ecNumber evidence="5">3.4.11.9</ecNumber>
    </recommendedName>
    <alternativeName>
        <fullName evidence="12">Aminoacylproline aminopeptidase</fullName>
    </alternativeName>
    <alternativeName>
        <fullName evidence="13">Prolidase</fullName>
    </alternativeName>
</protein>
<organism evidence="15 16">
    <name type="scientific">Ophiocordyceps camponoti-floridani</name>
    <dbReference type="NCBI Taxonomy" id="2030778"/>
    <lineage>
        <taxon>Eukaryota</taxon>
        <taxon>Fungi</taxon>
        <taxon>Dikarya</taxon>
        <taxon>Ascomycota</taxon>
        <taxon>Pezizomycotina</taxon>
        <taxon>Sordariomycetes</taxon>
        <taxon>Hypocreomycetidae</taxon>
        <taxon>Hypocreales</taxon>
        <taxon>Ophiocordycipitaceae</taxon>
        <taxon>Ophiocordyceps</taxon>
    </lineage>
</organism>
<dbReference type="GO" id="GO:0070006">
    <property type="term" value="F:metalloaminopeptidase activity"/>
    <property type="evidence" value="ECO:0007669"/>
    <property type="project" value="InterPro"/>
</dbReference>
<comment type="similarity">
    <text evidence="4">Belongs to the peptidase M24B family.</text>
</comment>
<dbReference type="InterPro" id="IPR036005">
    <property type="entry name" value="Creatinase/aminopeptidase-like"/>
</dbReference>
<comment type="catalytic activity">
    <reaction evidence="1">
        <text>Release of any N-terminal amino acid, including proline, that is linked to proline, even from a dipeptide or tripeptide.</text>
        <dbReference type="EC" id="3.4.11.9"/>
    </reaction>
</comment>
<dbReference type="AlphaFoldDB" id="A0A8H4Q2G4"/>
<dbReference type="InterPro" id="IPR007865">
    <property type="entry name" value="Aminopep_P_N"/>
</dbReference>
<keyword evidence="11" id="KW-0464">Manganese</keyword>
<keyword evidence="7" id="KW-0645">Protease</keyword>
<dbReference type="SUPFAM" id="SSF53092">
    <property type="entry name" value="Creatinase/prolidase N-terminal domain"/>
    <property type="match status" value="1"/>
</dbReference>
<dbReference type="Proteomes" id="UP000562929">
    <property type="component" value="Unassembled WGS sequence"/>
</dbReference>
<dbReference type="InterPro" id="IPR052433">
    <property type="entry name" value="X-Pro_dipept-like"/>
</dbReference>
<reference evidence="15 16" key="1">
    <citation type="journal article" date="2020" name="G3 (Bethesda)">
        <title>Genetic Underpinnings of Host Manipulation by Ophiocordyceps as Revealed by Comparative Transcriptomics.</title>
        <authorList>
            <person name="Will I."/>
            <person name="Das B."/>
            <person name="Trinh T."/>
            <person name="Brachmann A."/>
            <person name="Ohm R.A."/>
            <person name="de Bekker C."/>
        </authorList>
    </citation>
    <scope>NUCLEOTIDE SEQUENCE [LARGE SCALE GENOMIC DNA]</scope>
    <source>
        <strain evidence="15 16">EC05</strain>
    </source>
</reference>
<evidence type="ECO:0000256" key="5">
    <source>
        <dbReference type="ARBA" id="ARBA00012574"/>
    </source>
</evidence>
<evidence type="ECO:0000256" key="1">
    <source>
        <dbReference type="ARBA" id="ARBA00001424"/>
    </source>
</evidence>
<dbReference type="EC" id="3.4.11.9" evidence="5"/>
<sequence length="288" mass="32471">MLFRLPLPAKVKDDAMRRPVLRHPESLVGGCSSVPVAKYPAKLHASRVVDELGVGDGLVYLEGQRERNLEDSDQSVPFRQRRYFFYVAGADFPGCHVTYDVKAKRLTLWVPYVAPKDVLWFGSRPSPEECFARYDVDHVRYVDELAGYVDDFQARNPSSTIYLLHADQKPPSRQPFHSTKQFQDSLLKPAMDRARVVKTDYEIAMIRHANDISSAAHRSIASRLHTLRSERDVEAIFQEVCTLYGTRTQAYPIIAGAGANAATLHYDANDQSLVGRELLLLDAGRNAH</sequence>
<comment type="caution">
    <text evidence="15">The sequence shown here is derived from an EMBL/GenBank/DDBJ whole genome shotgun (WGS) entry which is preliminary data.</text>
</comment>
<proteinExistence type="inferred from homology"/>
<dbReference type="PANTHER" id="PTHR43226:SF3">
    <property type="entry name" value="XAA-PRO AMINOPEPTIDASE AN0832-RELATED"/>
    <property type="match status" value="1"/>
</dbReference>
<name>A0A8H4Q2G4_9HYPO</name>
<comment type="cofactor">
    <cofactor evidence="2">
        <name>Mn(2+)</name>
        <dbReference type="ChEBI" id="CHEBI:29035"/>
    </cofactor>
</comment>
<accession>A0A8H4Q2G4</accession>
<dbReference type="SMART" id="SM01011">
    <property type="entry name" value="AMP_N"/>
    <property type="match status" value="1"/>
</dbReference>
<evidence type="ECO:0000313" key="15">
    <source>
        <dbReference type="EMBL" id="KAF4582869.1"/>
    </source>
</evidence>
<dbReference type="PANTHER" id="PTHR43226">
    <property type="entry name" value="XAA-PRO AMINOPEPTIDASE 3"/>
    <property type="match status" value="1"/>
</dbReference>
<feature type="domain" description="Aminopeptidase P N-terminal" evidence="14">
    <location>
        <begin position="39"/>
        <end position="172"/>
    </location>
</feature>
<evidence type="ECO:0000256" key="10">
    <source>
        <dbReference type="ARBA" id="ARBA00023049"/>
    </source>
</evidence>
<dbReference type="SUPFAM" id="SSF55920">
    <property type="entry name" value="Creatinase/aminopeptidase"/>
    <property type="match status" value="1"/>
</dbReference>
<keyword evidence="10" id="KW-0482">Metalloprotease</keyword>
<dbReference type="InterPro" id="IPR029149">
    <property type="entry name" value="Creatin/AminoP/Spt16_N"/>
</dbReference>
<evidence type="ECO:0000256" key="4">
    <source>
        <dbReference type="ARBA" id="ARBA00008766"/>
    </source>
</evidence>
<evidence type="ECO:0000256" key="2">
    <source>
        <dbReference type="ARBA" id="ARBA00001936"/>
    </source>
</evidence>
<evidence type="ECO:0000256" key="13">
    <source>
        <dbReference type="ARBA" id="ARBA00032413"/>
    </source>
</evidence>
<evidence type="ECO:0000313" key="16">
    <source>
        <dbReference type="Proteomes" id="UP000562929"/>
    </source>
</evidence>
<evidence type="ECO:0000259" key="14">
    <source>
        <dbReference type="SMART" id="SM01011"/>
    </source>
</evidence>
<dbReference type="InterPro" id="IPR000994">
    <property type="entry name" value="Pept_M24"/>
</dbReference>
<dbReference type="OrthoDB" id="10261878at2759"/>
<evidence type="ECO:0000256" key="8">
    <source>
        <dbReference type="ARBA" id="ARBA00022723"/>
    </source>
</evidence>
<evidence type="ECO:0000256" key="6">
    <source>
        <dbReference type="ARBA" id="ARBA00022438"/>
    </source>
</evidence>
<keyword evidence="6" id="KW-0031">Aminopeptidase</keyword>
<dbReference type="Gene3D" id="3.40.350.10">
    <property type="entry name" value="Creatinase/prolidase N-terminal domain"/>
    <property type="match status" value="1"/>
</dbReference>
<dbReference type="EMBL" id="JAACLJ010000007">
    <property type="protein sequence ID" value="KAF4582869.1"/>
    <property type="molecule type" value="Genomic_DNA"/>
</dbReference>
<keyword evidence="16" id="KW-1185">Reference proteome</keyword>